<feature type="region of interest" description="Disordered" evidence="1">
    <location>
        <begin position="64"/>
        <end position="105"/>
    </location>
</feature>
<reference evidence="2" key="1">
    <citation type="submission" date="2014-12" db="EMBL/GenBank/DDBJ databases">
        <title>Insight into the proteome of Arion vulgaris.</title>
        <authorList>
            <person name="Aradska J."/>
            <person name="Bulat T."/>
            <person name="Smidak R."/>
            <person name="Sarate P."/>
            <person name="Gangsoo J."/>
            <person name="Sialana F."/>
            <person name="Bilban M."/>
            <person name="Lubec G."/>
        </authorList>
    </citation>
    <scope>NUCLEOTIDE SEQUENCE</scope>
    <source>
        <tissue evidence="2">Skin</tissue>
    </source>
</reference>
<evidence type="ECO:0000256" key="1">
    <source>
        <dbReference type="SAM" id="MobiDB-lite"/>
    </source>
</evidence>
<feature type="non-terminal residue" evidence="2">
    <location>
        <position position="105"/>
    </location>
</feature>
<evidence type="ECO:0000313" key="2">
    <source>
        <dbReference type="EMBL" id="CEK47878.1"/>
    </source>
</evidence>
<gene>
    <name evidence="2" type="primary">ORF2523</name>
</gene>
<dbReference type="EMBL" id="HACG01001013">
    <property type="protein sequence ID" value="CEK47878.1"/>
    <property type="molecule type" value="Transcribed_RNA"/>
</dbReference>
<sequence length="105" mass="11546">SSSADISSGPKSILKRKTEQEKIDQAKVDQAKVDKEMDSSNNETLNKLSALERTLHLLRGKANIMTSSDRSEKDNQKQSAVQKGALGQLSSYDDSGDDTEIVYKN</sequence>
<accession>A0A0B6XVH3</accession>
<dbReference type="AlphaFoldDB" id="A0A0B6XVH3"/>
<feature type="region of interest" description="Disordered" evidence="1">
    <location>
        <begin position="1"/>
        <end position="45"/>
    </location>
</feature>
<proteinExistence type="predicted"/>
<name>A0A0B6XVH3_9EUPU</name>
<feature type="non-terminal residue" evidence="2">
    <location>
        <position position="1"/>
    </location>
</feature>
<protein>
    <submittedName>
        <fullName evidence="2">Uncharacterized protein</fullName>
    </submittedName>
</protein>
<organism evidence="2">
    <name type="scientific">Arion vulgaris</name>
    <dbReference type="NCBI Taxonomy" id="1028688"/>
    <lineage>
        <taxon>Eukaryota</taxon>
        <taxon>Metazoa</taxon>
        <taxon>Spiralia</taxon>
        <taxon>Lophotrochozoa</taxon>
        <taxon>Mollusca</taxon>
        <taxon>Gastropoda</taxon>
        <taxon>Heterobranchia</taxon>
        <taxon>Euthyneura</taxon>
        <taxon>Panpulmonata</taxon>
        <taxon>Eupulmonata</taxon>
        <taxon>Stylommatophora</taxon>
        <taxon>Helicina</taxon>
        <taxon>Arionoidea</taxon>
        <taxon>Arionidae</taxon>
        <taxon>Arion</taxon>
    </lineage>
</organism>
<feature type="compositionally biased region" description="Acidic residues" evidence="1">
    <location>
        <begin position="94"/>
        <end position="105"/>
    </location>
</feature>
<feature type="compositionally biased region" description="Polar residues" evidence="1">
    <location>
        <begin position="1"/>
        <end position="10"/>
    </location>
</feature>
<feature type="compositionally biased region" description="Basic and acidic residues" evidence="1">
    <location>
        <begin position="16"/>
        <end position="38"/>
    </location>
</feature>